<dbReference type="InterPro" id="IPR011473">
    <property type="entry name" value="DUF1579"/>
</dbReference>
<proteinExistence type="predicted"/>
<keyword evidence="2" id="KW-1185">Reference proteome</keyword>
<evidence type="ECO:0000313" key="1">
    <source>
        <dbReference type="EMBL" id="OLP59541.1"/>
    </source>
</evidence>
<gene>
    <name evidence="1" type="ORF">BJF93_20190</name>
</gene>
<dbReference type="EMBL" id="MKIP01000051">
    <property type="protein sequence ID" value="OLP59541.1"/>
    <property type="molecule type" value="Genomic_DNA"/>
</dbReference>
<organism evidence="1 2">
    <name type="scientific">Xaviernesmea oryzae</name>
    <dbReference type="NCBI Taxonomy" id="464029"/>
    <lineage>
        <taxon>Bacteria</taxon>
        <taxon>Pseudomonadati</taxon>
        <taxon>Pseudomonadota</taxon>
        <taxon>Alphaproteobacteria</taxon>
        <taxon>Hyphomicrobiales</taxon>
        <taxon>Rhizobiaceae</taxon>
        <taxon>Rhizobium/Agrobacterium group</taxon>
        <taxon>Xaviernesmea</taxon>
    </lineage>
</organism>
<evidence type="ECO:0000313" key="2">
    <source>
        <dbReference type="Proteomes" id="UP000186364"/>
    </source>
</evidence>
<dbReference type="AlphaFoldDB" id="A0A1Q9AVQ6"/>
<dbReference type="OrthoDB" id="7186376at2"/>
<sequence>MANASSQLSQHHLRLGALVGAWVGDEQVAASAWTAAGAAESDVAAEPLFGGVFVEQRYRQVRDQSVAFESRNVFGFDATDQRYKLYQFDTFGFAPPTPASGVWEGDDLVFERSSPRGTQRTVFHFENEDSYRMSVSFLPAGGSDWQEVVSGSYRRSTSVSKSNS</sequence>
<dbReference type="RefSeq" id="WP_075628098.1">
    <property type="nucleotide sequence ID" value="NZ_FOAM01000020.1"/>
</dbReference>
<name>A0A1Q9AVQ6_9HYPH</name>
<accession>A0A1Q9AVQ6</accession>
<dbReference type="Pfam" id="PF07617">
    <property type="entry name" value="DUF1579"/>
    <property type="match status" value="1"/>
</dbReference>
<comment type="caution">
    <text evidence="1">The sequence shown here is derived from an EMBL/GenBank/DDBJ whole genome shotgun (WGS) entry which is preliminary data.</text>
</comment>
<protein>
    <submittedName>
        <fullName evidence="1">DUF1579 domain-containing protein</fullName>
    </submittedName>
</protein>
<reference evidence="1 2" key="1">
    <citation type="submission" date="2016-09" db="EMBL/GenBank/DDBJ databases">
        <title>Rhizobium sp. nov., a novel species isolated from the rice rhizosphere.</title>
        <authorList>
            <person name="Zhao J."/>
            <person name="Zhang X."/>
        </authorList>
    </citation>
    <scope>NUCLEOTIDE SEQUENCE [LARGE SCALE GENOMIC DNA]</scope>
    <source>
        <strain evidence="1 2">1.7048</strain>
    </source>
</reference>
<dbReference type="Proteomes" id="UP000186364">
    <property type="component" value="Unassembled WGS sequence"/>
</dbReference>